<dbReference type="OrthoDB" id="7847836at2"/>
<evidence type="ECO:0000313" key="2">
    <source>
        <dbReference type="Proteomes" id="UP000092565"/>
    </source>
</evidence>
<accession>A0A1B0ZME1</accession>
<dbReference type="RefSeq" id="WP_065270445.1">
    <property type="nucleotide sequence ID" value="NZ_CP015124.1"/>
</dbReference>
<dbReference type="AlphaFoldDB" id="A0A1B0ZME1"/>
<sequence>MSAKIFSMEPREDGGARFVLNYKHIGRSGIQRISCDLTQTDLLQMVLFAEALNLRNRLGPSAASDVAIDGLQVSFVPAQRELILERQAGYSQKTARMPVDVFLSEMAGMTDICLARAETSKNGPALKSMLAECRPPAEFERLLGLDLADLAMHQLREIALLILAQDAAIRGSVLARKLRGKKSQDQAREAVISLVLTLAAECMPGST</sequence>
<name>A0A1B0ZME1_9RHOB</name>
<proteinExistence type="predicted"/>
<dbReference type="PATRIC" id="fig|60890.4.peg.358"/>
<reference evidence="1 2" key="1">
    <citation type="submission" date="2016-04" db="EMBL/GenBank/DDBJ databases">
        <authorList>
            <person name="Evans L.H."/>
            <person name="Alamgir A."/>
            <person name="Owens N."/>
            <person name="Weber N.D."/>
            <person name="Virtaneva K."/>
            <person name="Barbian K."/>
            <person name="Babar A."/>
            <person name="Rosenke K."/>
        </authorList>
    </citation>
    <scope>NUCLEOTIDE SEQUENCE [LARGE SCALE GENOMIC DNA]</scope>
    <source>
        <strain evidence="1 2">JL2886</strain>
    </source>
</reference>
<evidence type="ECO:0000313" key="1">
    <source>
        <dbReference type="EMBL" id="ANP35305.1"/>
    </source>
</evidence>
<gene>
    <name evidence="1" type="ORF">JL2886_00372</name>
</gene>
<protein>
    <submittedName>
        <fullName evidence="1">Uncharacterized protein</fullName>
    </submittedName>
</protein>
<dbReference type="EMBL" id="CP015124">
    <property type="protein sequence ID" value="ANP35305.1"/>
    <property type="molecule type" value="Genomic_DNA"/>
</dbReference>
<organism evidence="1 2">
    <name type="scientific">Phaeobacter gallaeciensis</name>
    <dbReference type="NCBI Taxonomy" id="60890"/>
    <lineage>
        <taxon>Bacteria</taxon>
        <taxon>Pseudomonadati</taxon>
        <taxon>Pseudomonadota</taxon>
        <taxon>Alphaproteobacteria</taxon>
        <taxon>Rhodobacterales</taxon>
        <taxon>Roseobacteraceae</taxon>
        <taxon>Phaeobacter</taxon>
    </lineage>
</organism>
<keyword evidence="2" id="KW-1185">Reference proteome</keyword>
<dbReference type="Proteomes" id="UP000092565">
    <property type="component" value="Chromosome"/>
</dbReference>